<dbReference type="AlphaFoldDB" id="A0A3R9NMY9"/>
<accession>A0A3R9NMY9</accession>
<dbReference type="OrthoDB" id="884362at2"/>
<dbReference type="EMBL" id="RWIS01000001">
    <property type="protein sequence ID" value="RSK37622.1"/>
    <property type="molecule type" value="Genomic_DNA"/>
</dbReference>
<gene>
    <name evidence="1" type="ORF">EI290_02970</name>
</gene>
<evidence type="ECO:0000313" key="2">
    <source>
        <dbReference type="Proteomes" id="UP000280066"/>
    </source>
</evidence>
<evidence type="ECO:0008006" key="3">
    <source>
        <dbReference type="Google" id="ProtNLM"/>
    </source>
</evidence>
<reference evidence="1 2" key="1">
    <citation type="submission" date="2018-12" db="EMBL/GenBank/DDBJ databases">
        <authorList>
            <person name="Feng G."/>
            <person name="Zhu H."/>
        </authorList>
    </citation>
    <scope>NUCLEOTIDE SEQUENCE [LARGE SCALE GENOMIC DNA]</scope>
    <source>
        <strain evidence="1 2">9PBR-2</strain>
    </source>
</reference>
<name>A0A3R9NMY9_9BACT</name>
<organism evidence="1 2">
    <name type="scientific">Hymenobacter metallilatus</name>
    <dbReference type="NCBI Taxonomy" id="2493666"/>
    <lineage>
        <taxon>Bacteria</taxon>
        <taxon>Pseudomonadati</taxon>
        <taxon>Bacteroidota</taxon>
        <taxon>Cytophagia</taxon>
        <taxon>Cytophagales</taxon>
        <taxon>Hymenobacteraceae</taxon>
        <taxon>Hymenobacter</taxon>
    </lineage>
</organism>
<dbReference type="Proteomes" id="UP000280066">
    <property type="component" value="Unassembled WGS sequence"/>
</dbReference>
<keyword evidence="2" id="KW-1185">Reference proteome</keyword>
<comment type="caution">
    <text evidence="1">The sequence shown here is derived from an EMBL/GenBank/DDBJ whole genome shotgun (WGS) entry which is preliminary data.</text>
</comment>
<proteinExistence type="predicted"/>
<evidence type="ECO:0000313" key="1">
    <source>
        <dbReference type="EMBL" id="RSK37622.1"/>
    </source>
</evidence>
<dbReference type="RefSeq" id="WP_125426550.1">
    <property type="nucleotide sequence ID" value="NZ_RWIS01000001.1"/>
</dbReference>
<sequence length="134" mass="15542">MPEPATSDYLRLSYRPDLALLFMRWTRPATSEEHRQGYWAALTLARQEQAGQWLIDLRSRGLADPIDLQWVLQEFRQELQKALPTAARRIAYLATPFHADILRPRLAELDQDPANSTQVQVFTEEQPAQQWLLG</sequence>
<protein>
    <recommendedName>
        <fullName evidence="3">STAS/SEC14 domain-containing protein</fullName>
    </recommendedName>
</protein>